<evidence type="ECO:0000313" key="1">
    <source>
        <dbReference type="EMBL" id="TDA93699.1"/>
    </source>
</evidence>
<proteinExistence type="predicted"/>
<sequence length="100" mass="11415">MTHKIWGYNSEIILDDFENTTINESLNTFKSKVELDSKEATRGKQSLKVFFKGDEKESGFVIAPKTPWSIDPNKKYCLVYDAKSLNGESSFITVEVENDK</sequence>
<organism evidence="1 2">
    <name type="scientific">Halomonas marinisediminis</name>
    <dbReference type="NCBI Taxonomy" id="2546095"/>
    <lineage>
        <taxon>Bacteria</taxon>
        <taxon>Pseudomonadati</taxon>
        <taxon>Pseudomonadota</taxon>
        <taxon>Gammaproteobacteria</taxon>
        <taxon>Oceanospirillales</taxon>
        <taxon>Halomonadaceae</taxon>
        <taxon>Halomonas</taxon>
    </lineage>
</organism>
<feature type="non-terminal residue" evidence="1">
    <location>
        <position position="100"/>
    </location>
</feature>
<dbReference type="EMBL" id="SLTR01000133">
    <property type="protein sequence ID" value="TDA93699.1"/>
    <property type="molecule type" value="Genomic_DNA"/>
</dbReference>
<dbReference type="Proteomes" id="UP000294823">
    <property type="component" value="Unassembled WGS sequence"/>
</dbReference>
<dbReference type="Gene3D" id="2.60.120.430">
    <property type="entry name" value="Galactose-binding lectin"/>
    <property type="match status" value="1"/>
</dbReference>
<evidence type="ECO:0000313" key="2">
    <source>
        <dbReference type="Proteomes" id="UP000294823"/>
    </source>
</evidence>
<reference evidence="1 2" key="1">
    <citation type="submission" date="2019-03" db="EMBL/GenBank/DDBJ databases">
        <title>Halomonas marinisediminis sp. nov., a moderately halophilic bacterium isolated from the Bohai Gulf.</title>
        <authorList>
            <person name="Ji X."/>
        </authorList>
    </citation>
    <scope>NUCLEOTIDE SEQUENCE [LARGE SCALE GENOMIC DNA]</scope>
    <source>
        <strain evidence="1 2">204</strain>
    </source>
</reference>
<accession>A0ABY2D2U2</accession>
<name>A0ABY2D2U2_9GAMM</name>
<gene>
    <name evidence="1" type="ORF">E0702_16120</name>
</gene>
<protein>
    <submittedName>
        <fullName evidence="1">Agarase</fullName>
    </submittedName>
</protein>
<keyword evidence="2" id="KW-1185">Reference proteome</keyword>
<comment type="caution">
    <text evidence="1">The sequence shown here is derived from an EMBL/GenBank/DDBJ whole genome shotgun (WGS) entry which is preliminary data.</text>
</comment>